<dbReference type="InterPro" id="IPR016040">
    <property type="entry name" value="NAD(P)-bd_dom"/>
</dbReference>
<evidence type="ECO:0000313" key="3">
    <source>
        <dbReference type="Proteomes" id="UP000568380"/>
    </source>
</evidence>
<comment type="caution">
    <text evidence="2">The sequence shown here is derived from an EMBL/GenBank/DDBJ whole genome shotgun (WGS) entry which is preliminary data.</text>
</comment>
<keyword evidence="3" id="KW-1185">Reference proteome</keyword>
<name>A0A7W8EHF5_9ACTN</name>
<evidence type="ECO:0000259" key="1">
    <source>
        <dbReference type="Pfam" id="PF13460"/>
    </source>
</evidence>
<gene>
    <name evidence="2" type="ORF">HNR40_004008</name>
</gene>
<dbReference type="AlphaFoldDB" id="A0A7W8EHF5"/>
<dbReference type="Gene3D" id="3.40.50.720">
    <property type="entry name" value="NAD(P)-binding Rossmann-like Domain"/>
    <property type="match status" value="1"/>
</dbReference>
<sequence>MRTIIAGGHGQIALRLAALMGKDAVGLVRNPDHVADVEAAGGSAIVCDLEHASVEEVTSLLAGADAAVFAAGAGPNSGAARKDTVDRGAAVLLAEACERAGVRRIVQISSMGAGSPPDLSRGEVWAAYITAKTAAEDDLRARDLAWTILRPGRLTNSDPTGSVLLEPSVPGGSVPRSDVAAVVAELLRSGAGVGDTLELISGPVPIHEACARYIH</sequence>
<dbReference type="PANTHER" id="PTHR15020">
    <property type="entry name" value="FLAVIN REDUCTASE-RELATED"/>
    <property type="match status" value="1"/>
</dbReference>
<evidence type="ECO:0000313" key="2">
    <source>
        <dbReference type="EMBL" id="MBB5078522.1"/>
    </source>
</evidence>
<accession>A0A7W8EHF5</accession>
<organism evidence="2 3">
    <name type="scientific">Nonomuraea endophytica</name>
    <dbReference type="NCBI Taxonomy" id="714136"/>
    <lineage>
        <taxon>Bacteria</taxon>
        <taxon>Bacillati</taxon>
        <taxon>Actinomycetota</taxon>
        <taxon>Actinomycetes</taxon>
        <taxon>Streptosporangiales</taxon>
        <taxon>Streptosporangiaceae</taxon>
        <taxon>Nonomuraea</taxon>
    </lineage>
</organism>
<dbReference type="RefSeq" id="WP_184963362.1">
    <property type="nucleotide sequence ID" value="NZ_JACHIN010000005.1"/>
</dbReference>
<reference evidence="2 3" key="1">
    <citation type="submission" date="2020-08" db="EMBL/GenBank/DDBJ databases">
        <title>Genomic Encyclopedia of Type Strains, Phase IV (KMG-IV): sequencing the most valuable type-strain genomes for metagenomic binning, comparative biology and taxonomic classification.</title>
        <authorList>
            <person name="Goeker M."/>
        </authorList>
    </citation>
    <scope>NUCLEOTIDE SEQUENCE [LARGE SCALE GENOMIC DNA]</scope>
    <source>
        <strain evidence="2 3">DSM 45385</strain>
    </source>
</reference>
<dbReference type="InterPro" id="IPR036291">
    <property type="entry name" value="NAD(P)-bd_dom_sf"/>
</dbReference>
<feature type="domain" description="NAD(P)-binding" evidence="1">
    <location>
        <begin position="7"/>
        <end position="188"/>
    </location>
</feature>
<dbReference type="Pfam" id="PF13460">
    <property type="entry name" value="NAD_binding_10"/>
    <property type="match status" value="1"/>
</dbReference>
<dbReference type="SUPFAM" id="SSF51735">
    <property type="entry name" value="NAD(P)-binding Rossmann-fold domains"/>
    <property type="match status" value="1"/>
</dbReference>
<protein>
    <submittedName>
        <fullName evidence="2">Uncharacterized protein YbjT (DUF2867 family)</fullName>
    </submittedName>
</protein>
<dbReference type="EMBL" id="JACHIN010000005">
    <property type="protein sequence ID" value="MBB5078522.1"/>
    <property type="molecule type" value="Genomic_DNA"/>
</dbReference>
<dbReference type="PANTHER" id="PTHR15020:SF50">
    <property type="entry name" value="UPF0659 PROTEIN YMR090W"/>
    <property type="match status" value="1"/>
</dbReference>
<dbReference type="Proteomes" id="UP000568380">
    <property type="component" value="Unassembled WGS sequence"/>
</dbReference>
<proteinExistence type="predicted"/>